<comment type="caution">
    <text evidence="6">The sequence shown here is derived from an EMBL/GenBank/DDBJ whole genome shotgun (WGS) entry which is preliminary data.</text>
</comment>
<dbReference type="AlphaFoldDB" id="A0A8S3F3J2"/>
<gene>
    <name evidence="5" type="ORF">BYL167_LOCUS13284</name>
    <name evidence="6" type="ORF">GIL414_LOCUS62677</name>
</gene>
<dbReference type="EMBL" id="CAJOBJ010254288">
    <property type="protein sequence ID" value="CAF5100020.1"/>
    <property type="molecule type" value="Genomic_DNA"/>
</dbReference>
<evidence type="ECO:0000313" key="7">
    <source>
        <dbReference type="Proteomes" id="UP000681720"/>
    </source>
</evidence>
<evidence type="ECO:0000256" key="2">
    <source>
        <dbReference type="ARBA" id="ARBA00022490"/>
    </source>
</evidence>
<feature type="domain" description="S1-like RNA binding" evidence="4">
    <location>
        <begin position="85"/>
        <end position="123"/>
    </location>
</feature>
<evidence type="ECO:0000313" key="6">
    <source>
        <dbReference type="EMBL" id="CAF5100020.1"/>
    </source>
</evidence>
<accession>A0A8S3F3J2</accession>
<dbReference type="GO" id="GO:0005737">
    <property type="term" value="C:cytoplasm"/>
    <property type="evidence" value="ECO:0007669"/>
    <property type="project" value="UniProtKB-SubCell"/>
</dbReference>
<dbReference type="Proteomes" id="UP000681720">
    <property type="component" value="Unassembled WGS sequence"/>
</dbReference>
<feature type="compositionally biased region" description="Polar residues" evidence="3">
    <location>
        <begin position="25"/>
        <end position="36"/>
    </location>
</feature>
<feature type="region of interest" description="Disordered" evidence="3">
    <location>
        <begin position="1"/>
        <end position="36"/>
    </location>
</feature>
<evidence type="ECO:0000313" key="5">
    <source>
        <dbReference type="EMBL" id="CAF3993448.1"/>
    </source>
</evidence>
<reference evidence="6" key="1">
    <citation type="submission" date="2021-02" db="EMBL/GenBank/DDBJ databases">
        <authorList>
            <person name="Nowell W R."/>
        </authorList>
    </citation>
    <scope>NUCLEOTIDE SEQUENCE</scope>
</reference>
<dbReference type="EMBL" id="CAJOBH010004531">
    <property type="protein sequence ID" value="CAF3993448.1"/>
    <property type="molecule type" value="Genomic_DNA"/>
</dbReference>
<dbReference type="Pfam" id="PF14444">
    <property type="entry name" value="S1-like"/>
    <property type="match status" value="1"/>
</dbReference>
<dbReference type="Proteomes" id="UP000681967">
    <property type="component" value="Unassembled WGS sequence"/>
</dbReference>
<comment type="subcellular location">
    <subcellularLocation>
        <location evidence="1">Cytoplasm</location>
    </subcellularLocation>
</comment>
<sequence length="158" mass="17012">MAFKGTWHRGDGSGGGGASGDRRYNSSTDSFSSFVLNPQGVPGNQMGLTPMNYPTNPNTMYSVMNTGSSMMGSANYSSAAKSLPYTGTVSNMYRDFGVIDNEISFKLNTVTGPLPRVGDRVVCQMKPAEGFGTQTPYKYYGFDVRSVQAPNDTRRPGN</sequence>
<name>A0A8S3F3J2_9BILA</name>
<proteinExistence type="predicted"/>
<dbReference type="InterPro" id="IPR025223">
    <property type="entry name" value="S1-like_RNA-bd_dom"/>
</dbReference>
<protein>
    <recommendedName>
        <fullName evidence="4">S1-like RNA binding domain-containing protein</fullName>
    </recommendedName>
</protein>
<organism evidence="6 7">
    <name type="scientific">Rotaria magnacalcarata</name>
    <dbReference type="NCBI Taxonomy" id="392030"/>
    <lineage>
        <taxon>Eukaryota</taxon>
        <taxon>Metazoa</taxon>
        <taxon>Spiralia</taxon>
        <taxon>Gnathifera</taxon>
        <taxon>Rotifera</taxon>
        <taxon>Eurotatoria</taxon>
        <taxon>Bdelloidea</taxon>
        <taxon>Philodinida</taxon>
        <taxon>Philodinidae</taxon>
        <taxon>Rotaria</taxon>
    </lineage>
</organism>
<keyword evidence="2" id="KW-0963">Cytoplasm</keyword>
<evidence type="ECO:0000256" key="1">
    <source>
        <dbReference type="ARBA" id="ARBA00004496"/>
    </source>
</evidence>
<evidence type="ECO:0000256" key="3">
    <source>
        <dbReference type="SAM" id="MobiDB-lite"/>
    </source>
</evidence>
<evidence type="ECO:0000259" key="4">
    <source>
        <dbReference type="Pfam" id="PF14444"/>
    </source>
</evidence>